<sequence>MRKKVYDSDSERQAAYRKRKQEKERKRTITVWIDDLLYEQIKGEPQKVIDTFFNRKLQAGLSKVSIEEGGLLRKRNKLQSNINSLNIKRRDTELEVVALTNNRNLLQLDVNSLETTKKALIQEIFEYNTKRNLLQLDAISKPLPSMDIVNPPVKHNK</sequence>
<dbReference type="EMBL" id="JYNY01000275">
    <property type="protein sequence ID" value="KJJ84747.1"/>
    <property type="molecule type" value="Genomic_DNA"/>
</dbReference>
<keyword evidence="4" id="KW-1185">Reference proteome</keyword>
<evidence type="ECO:0000313" key="3">
    <source>
        <dbReference type="EMBL" id="KJJ84747.1"/>
    </source>
</evidence>
<evidence type="ECO:0000256" key="1">
    <source>
        <dbReference type="SAM" id="Coils"/>
    </source>
</evidence>
<feature type="non-terminal residue" evidence="3">
    <location>
        <position position="157"/>
    </location>
</feature>
<reference evidence="3 4" key="1">
    <citation type="submission" date="2015-02" db="EMBL/GenBank/DDBJ databases">
        <title>Single-cell genomics of uncultivated deep-branching MTB reveals a conserved set of magnetosome genes.</title>
        <authorList>
            <person name="Kolinko S."/>
            <person name="Richter M."/>
            <person name="Glockner F.O."/>
            <person name="Brachmann A."/>
            <person name="Schuler D."/>
        </authorList>
    </citation>
    <scope>NUCLEOTIDE SEQUENCE [LARGE SCALE GENOMIC DNA]</scope>
    <source>
        <strain evidence="3">SKK-01</strain>
    </source>
</reference>
<evidence type="ECO:0000313" key="4">
    <source>
        <dbReference type="Proteomes" id="UP000033428"/>
    </source>
</evidence>
<proteinExistence type="predicted"/>
<protein>
    <submittedName>
        <fullName evidence="3">Uncharacterized protein</fullName>
    </submittedName>
</protein>
<accession>A0A0F0CNC5</accession>
<feature type="region of interest" description="Disordered" evidence="2">
    <location>
        <begin position="1"/>
        <end position="24"/>
    </location>
</feature>
<comment type="caution">
    <text evidence="3">The sequence shown here is derived from an EMBL/GenBank/DDBJ whole genome shotgun (WGS) entry which is preliminary data.</text>
</comment>
<dbReference type="Proteomes" id="UP000033428">
    <property type="component" value="Unassembled WGS sequence"/>
</dbReference>
<dbReference type="Gene3D" id="1.20.5.1000">
    <property type="entry name" value="arf6 gtpase in complex with a specific effector, jip4"/>
    <property type="match status" value="1"/>
</dbReference>
<organism evidence="3 4">
    <name type="scientific">Candidatus Omnitrophus magneticus</name>
    <dbReference type="NCBI Taxonomy" id="1609969"/>
    <lineage>
        <taxon>Bacteria</taxon>
        <taxon>Pseudomonadati</taxon>
        <taxon>Candidatus Omnitrophota</taxon>
        <taxon>Candidatus Omnitrophus</taxon>
    </lineage>
</organism>
<dbReference type="AlphaFoldDB" id="A0A0F0CNC5"/>
<gene>
    <name evidence="3" type="ORF">OMAG_001392</name>
</gene>
<name>A0A0F0CNC5_9BACT</name>
<evidence type="ECO:0000256" key="2">
    <source>
        <dbReference type="SAM" id="MobiDB-lite"/>
    </source>
</evidence>
<feature type="compositionally biased region" description="Basic and acidic residues" evidence="2">
    <location>
        <begin position="1"/>
        <end position="14"/>
    </location>
</feature>
<keyword evidence="1" id="KW-0175">Coiled coil</keyword>
<feature type="coiled-coil region" evidence="1">
    <location>
        <begin position="75"/>
        <end position="123"/>
    </location>
</feature>